<protein>
    <submittedName>
        <fullName evidence="1">Uncharacterized protein</fullName>
    </submittedName>
</protein>
<keyword evidence="2" id="KW-1185">Reference proteome</keyword>
<dbReference type="AlphaFoldDB" id="A0A1E3GYH8"/>
<sequence>MRAAPPLSPKKPNVISVLKEIRDDIDHAVLSAYGWDDPVPAIVGKPAPTPAEAIASVFDGRNTPTRRRRVREVLETLVATGLARLGEDGRERRCFLPR</sequence>
<reference evidence="1 2" key="1">
    <citation type="submission" date="2016-07" db="EMBL/GenBank/DDBJ databases">
        <title>Draft Genome Sequence of Methylobrevis pamukkalensis PK2.</title>
        <authorList>
            <person name="Vasilenko O.V."/>
            <person name="Doronina N.V."/>
            <person name="Shmareva M.N."/>
            <person name="Tarlachkov S.V."/>
            <person name="Mustakhimov I."/>
            <person name="Trotsenko Y.A."/>
        </authorList>
    </citation>
    <scope>NUCLEOTIDE SEQUENCE [LARGE SCALE GENOMIC DNA]</scope>
    <source>
        <strain evidence="1 2">PK2</strain>
    </source>
</reference>
<dbReference type="Proteomes" id="UP000094622">
    <property type="component" value="Unassembled WGS sequence"/>
</dbReference>
<name>A0A1E3GYH8_9HYPH</name>
<evidence type="ECO:0000313" key="1">
    <source>
        <dbReference type="EMBL" id="ODN69084.1"/>
    </source>
</evidence>
<proteinExistence type="predicted"/>
<dbReference type="EMBL" id="MCRJ01000111">
    <property type="protein sequence ID" value="ODN69084.1"/>
    <property type="molecule type" value="Genomic_DNA"/>
</dbReference>
<dbReference type="RefSeq" id="WP_069307921.1">
    <property type="nucleotide sequence ID" value="NZ_MCRJ01000111.1"/>
</dbReference>
<organism evidence="1 2">
    <name type="scientific">Methylobrevis pamukkalensis</name>
    <dbReference type="NCBI Taxonomy" id="1439726"/>
    <lineage>
        <taxon>Bacteria</taxon>
        <taxon>Pseudomonadati</taxon>
        <taxon>Pseudomonadota</taxon>
        <taxon>Alphaproteobacteria</taxon>
        <taxon>Hyphomicrobiales</taxon>
        <taxon>Pleomorphomonadaceae</taxon>
        <taxon>Methylobrevis</taxon>
    </lineage>
</organism>
<accession>A0A1E3GYH8</accession>
<comment type="caution">
    <text evidence="1">The sequence shown here is derived from an EMBL/GenBank/DDBJ whole genome shotgun (WGS) entry which is preliminary data.</text>
</comment>
<evidence type="ECO:0000313" key="2">
    <source>
        <dbReference type="Proteomes" id="UP000094622"/>
    </source>
</evidence>
<gene>
    <name evidence="1" type="ORF">A6302_03622</name>
</gene>